<dbReference type="STRING" id="29561.MM26B8_01030"/>
<keyword evidence="1" id="KW-1133">Transmembrane helix</keyword>
<feature type="transmembrane region" description="Helical" evidence="1">
    <location>
        <begin position="7"/>
        <end position="29"/>
    </location>
</feature>
<proteinExistence type="predicted"/>
<dbReference type="RefSeq" id="WP_046097175.1">
    <property type="nucleotide sequence ID" value="NZ_JZXN01000018.1"/>
</dbReference>
<evidence type="ECO:0000256" key="1">
    <source>
        <dbReference type="SAM" id="Phobius"/>
    </source>
</evidence>
<dbReference type="OrthoDB" id="398558at2"/>
<reference evidence="2 3" key="1">
    <citation type="submission" date="2015-03" db="EMBL/GenBank/DDBJ databases">
        <title>Genome sequence of Mycoplasma meleagridis strain ATCC 25294.</title>
        <authorList>
            <person name="Yacoub E."/>
            <person name="Blanchard A."/>
            <person name="Sirand-Pugnet P."/>
            <person name="Mardassi B.B.A."/>
        </authorList>
    </citation>
    <scope>NUCLEOTIDE SEQUENCE [LARGE SCALE GENOMIC DNA]</scope>
    <source>
        <strain evidence="2 3">ATCC 25294</strain>
    </source>
</reference>
<accession>A0A0F5GZX4</accession>
<dbReference type="PATRIC" id="fig|1264554.4.peg.518"/>
<dbReference type="Proteomes" id="UP000033750">
    <property type="component" value="Unassembled WGS sequence"/>
</dbReference>
<dbReference type="EMBL" id="JZXN01000018">
    <property type="protein sequence ID" value="KKB26611.1"/>
    <property type="molecule type" value="Genomic_DNA"/>
</dbReference>
<organism evidence="2 3">
    <name type="scientific">Mycoplasmopsis meleagridis ATCC 25294</name>
    <dbReference type="NCBI Taxonomy" id="1264554"/>
    <lineage>
        <taxon>Bacteria</taxon>
        <taxon>Bacillati</taxon>
        <taxon>Mycoplasmatota</taxon>
        <taxon>Mycoplasmoidales</taxon>
        <taxon>Metamycoplasmataceae</taxon>
        <taxon>Mycoplasmopsis</taxon>
    </lineage>
</organism>
<name>A0A0F5GZX4_9BACT</name>
<keyword evidence="1" id="KW-0472">Membrane</keyword>
<sequence length="514" mass="62061">MSLTVKYFLIIFAVFFIFIVALGLFIIFWRNAKLSYFDKEIETLNNCFMNAKNEYNSTLKRLKKLNLKQTIYFDNLQKLFEINNKINELKDDFDEYKFFVLDLINKKKIFSLLKEKNKIRNYHENYEEINIDYKDVTGEINKYWNTIENVANVSFSALNLLREYLTSNKKKLINSYEYCFNQLNKLFNLTNQIENDKIEKNISNVAILISENEKRINLFCEKVDKLKKMEYTITTLLDQKLNNLKQLNISMHKINYLESQIISLKNLWVQENHNRTIKVIKDILNGIYSIEYKLYVEEKYINYWKMQIKLLSNIEEKIQKFTKIRQFLTEEQFNDLYSLLTSVYNHISLIYRQKHINLDDAYSLKKSFNDIRNIIDNTNKYIANSFAEKIVLENKKNIDFIYNNIILWMQDNYHLIENNNANFNLLISVQNEIKNKNNDAYDKNIFLDNLIHLFSKIFKDYLYVNMIKSIYDKYVFEYVNNDKFIIIKDVIDKNIATKKYDFAFNSLVKFIKRR</sequence>
<protein>
    <recommendedName>
        <fullName evidence="4">Septation ring formation regulator EzrA</fullName>
    </recommendedName>
</protein>
<gene>
    <name evidence="2" type="ORF">MMELEA_02190</name>
</gene>
<keyword evidence="3" id="KW-1185">Reference proteome</keyword>
<keyword evidence="1" id="KW-0812">Transmembrane</keyword>
<evidence type="ECO:0008006" key="4">
    <source>
        <dbReference type="Google" id="ProtNLM"/>
    </source>
</evidence>
<evidence type="ECO:0000313" key="3">
    <source>
        <dbReference type="Proteomes" id="UP000033750"/>
    </source>
</evidence>
<evidence type="ECO:0000313" key="2">
    <source>
        <dbReference type="EMBL" id="KKB26611.1"/>
    </source>
</evidence>
<comment type="caution">
    <text evidence="2">The sequence shown here is derived from an EMBL/GenBank/DDBJ whole genome shotgun (WGS) entry which is preliminary data.</text>
</comment>
<dbReference type="AlphaFoldDB" id="A0A0F5GZX4"/>